<feature type="transmembrane region" description="Helical" evidence="6">
    <location>
        <begin position="47"/>
        <end position="66"/>
    </location>
</feature>
<feature type="transmembrane region" description="Helical" evidence="6">
    <location>
        <begin position="137"/>
        <end position="154"/>
    </location>
</feature>
<evidence type="ECO:0000256" key="1">
    <source>
        <dbReference type="ARBA" id="ARBA00004141"/>
    </source>
</evidence>
<evidence type="ECO:0000256" key="5">
    <source>
        <dbReference type="ARBA" id="ARBA00023136"/>
    </source>
</evidence>
<proteinExistence type="predicted"/>
<evidence type="ECO:0000256" key="2">
    <source>
        <dbReference type="ARBA" id="ARBA00022448"/>
    </source>
</evidence>
<dbReference type="PANTHER" id="PTHR42865">
    <property type="entry name" value="PROTON/GLUTAMATE-ASPARTATE SYMPORTER"/>
    <property type="match status" value="1"/>
</dbReference>
<keyword evidence="3 6" id="KW-0812">Transmembrane</keyword>
<keyword evidence="8" id="KW-1185">Reference proteome</keyword>
<dbReference type="InterPro" id="IPR036458">
    <property type="entry name" value="Na:dicarbo_symporter_sf"/>
</dbReference>
<keyword evidence="4 6" id="KW-1133">Transmembrane helix</keyword>
<feature type="transmembrane region" description="Helical" evidence="6">
    <location>
        <begin position="78"/>
        <end position="100"/>
    </location>
</feature>
<dbReference type="EMBL" id="JAYKBW010000006">
    <property type="protein sequence ID" value="MEB3074792.1"/>
    <property type="molecule type" value="Genomic_DNA"/>
</dbReference>
<feature type="transmembrane region" description="Helical" evidence="6">
    <location>
        <begin position="279"/>
        <end position="306"/>
    </location>
</feature>
<comment type="caution">
    <text evidence="7">The sequence shown here is derived from an EMBL/GenBank/DDBJ whole genome shotgun (WGS) entry which is preliminary data.</text>
</comment>
<feature type="transmembrane region" description="Helical" evidence="6">
    <location>
        <begin position="166"/>
        <end position="186"/>
    </location>
</feature>
<dbReference type="Gene3D" id="1.10.3860.10">
    <property type="entry name" value="Sodium:dicarboxylate symporter"/>
    <property type="match status" value="1"/>
</dbReference>
<feature type="transmembrane region" description="Helical" evidence="6">
    <location>
        <begin position="206"/>
        <end position="228"/>
    </location>
</feature>
<dbReference type="Proteomes" id="UP001311730">
    <property type="component" value="Unassembled WGS sequence"/>
</dbReference>
<keyword evidence="2" id="KW-0813">Transport</keyword>
<dbReference type="PANTHER" id="PTHR42865:SF8">
    <property type="entry name" value="SERINE_THREONINE TRANSPORTER SSTT"/>
    <property type="match status" value="1"/>
</dbReference>
<feature type="transmembrane region" description="Helical" evidence="6">
    <location>
        <begin position="7"/>
        <end position="27"/>
    </location>
</feature>
<reference evidence="7 8" key="1">
    <citation type="submission" date="2023-12" db="EMBL/GenBank/DDBJ databases">
        <title>Genomic sequences of Capnocytophaga and Parvimonas strains.</title>
        <authorList>
            <person name="Watt R.M."/>
            <person name="Wang M."/>
            <person name="Yang T."/>
            <person name="Tong W.M."/>
        </authorList>
    </citation>
    <scope>NUCLEOTIDE SEQUENCE [LARGE SCALE GENOMIC DNA]</scope>
    <source>
        <strain evidence="7 8">CCUG 13096</strain>
    </source>
</reference>
<name>A0ABU5Z749_9FLAO</name>
<evidence type="ECO:0000256" key="4">
    <source>
        <dbReference type="ARBA" id="ARBA00022989"/>
    </source>
</evidence>
<organism evidence="7 8">
    <name type="scientific">Capnocytophaga gingivalis</name>
    <dbReference type="NCBI Taxonomy" id="1017"/>
    <lineage>
        <taxon>Bacteria</taxon>
        <taxon>Pseudomonadati</taxon>
        <taxon>Bacteroidota</taxon>
        <taxon>Flavobacteriia</taxon>
        <taxon>Flavobacteriales</taxon>
        <taxon>Flavobacteriaceae</taxon>
        <taxon>Capnocytophaga</taxon>
    </lineage>
</organism>
<comment type="subcellular location">
    <subcellularLocation>
        <location evidence="1">Membrane</location>
        <topology evidence="1">Multi-pass membrane protein</topology>
    </subcellularLocation>
</comment>
<gene>
    <name evidence="7" type="ORF">VJJ08_05685</name>
</gene>
<dbReference type="InterPro" id="IPR001991">
    <property type="entry name" value="Na-dicarboxylate_symporter"/>
</dbReference>
<evidence type="ECO:0000313" key="7">
    <source>
        <dbReference type="EMBL" id="MEB3074792.1"/>
    </source>
</evidence>
<evidence type="ECO:0000256" key="3">
    <source>
        <dbReference type="ARBA" id="ARBA00022692"/>
    </source>
</evidence>
<keyword evidence="5 6" id="KW-0472">Membrane</keyword>
<protein>
    <submittedName>
        <fullName evidence="7">Dicarboxylate/amino acid:cation symporter</fullName>
    </submittedName>
</protein>
<dbReference type="Pfam" id="PF00375">
    <property type="entry name" value="SDF"/>
    <property type="match status" value="1"/>
</dbReference>
<feature type="transmembrane region" description="Helical" evidence="6">
    <location>
        <begin position="318"/>
        <end position="345"/>
    </location>
</feature>
<sequence>MKLRKIYTNLLFKVFCGILLGILLGWLVLKGWFPQWIYRIVLTFKGLFGSFLGFSIPLIIMGLVMPSISKLGKSAGRLLLITVGIAYSFTLFSGFSTYFASEAIFPSLLENQHIKPMEDEQVLTPFFSIQMPPITDVMTALVLSFIMGIGLSLKEKSVLSGVIEEFGEIVSWLIAKAIIPVLPYYIMSIFAEITFGGKVVSVIEVFFKLIVVLFVMHILLLIIQYLIAGGIAKKNPFKSLANMLPAYATALGTQSSAATIPITLQQAIKMGVSPRIAGFVIPLCATIHLSGSTMKITACAMALMLLEGMPFDLELFSGFIMMLGIIMVAAPGVPGGAIMAALGILGSMLGFNEGQQGLMIALYVAMDSFGTACNVTGDGAVALIVNKIEEGKGN</sequence>
<evidence type="ECO:0000313" key="8">
    <source>
        <dbReference type="Proteomes" id="UP001311730"/>
    </source>
</evidence>
<dbReference type="RefSeq" id="WP_323983116.1">
    <property type="nucleotide sequence ID" value="NZ_JAYKBW010000006.1"/>
</dbReference>
<evidence type="ECO:0000256" key="6">
    <source>
        <dbReference type="SAM" id="Phobius"/>
    </source>
</evidence>
<accession>A0ABU5Z749</accession>
<dbReference type="SUPFAM" id="SSF118215">
    <property type="entry name" value="Proton glutamate symport protein"/>
    <property type="match status" value="1"/>
</dbReference>